<keyword evidence="1" id="KW-0472">Membrane</keyword>
<evidence type="ECO:0000313" key="4">
    <source>
        <dbReference type="Proteomes" id="UP000887013"/>
    </source>
</evidence>
<gene>
    <name evidence="3" type="ORF">NPIL_262541</name>
</gene>
<keyword evidence="1" id="KW-1133">Transmembrane helix</keyword>
<evidence type="ECO:0000256" key="1">
    <source>
        <dbReference type="SAM" id="Phobius"/>
    </source>
</evidence>
<evidence type="ECO:0000259" key="2">
    <source>
        <dbReference type="Pfam" id="PF13906"/>
    </source>
</evidence>
<sequence>MGAFSWFQDCWLMMLRTKPQYLSVLGRKRSSIRSPQKLAQPEESCCVSKLRSCLCVVVMFCSITYGIVLLLCKDTSTLTASTLLVPLVVAAVASISGGLCLSEYISSQTQDVPSIYSCCYQYSSEILAFFIGWSWLFSQAAMVAAICKVSAMLVDQWTNNALQKLLEDSFVTYPDSLPSAAFALAFALFVLTGLSETIVWFVLFIPVAFILVLTSFAITRASNKEESFLYSENMLEIRSVEEVLTASSLCILFFSGPQSLVRISQKQVRQKTAAVLGPLNSICFVIVLSLLFMVSKAGKFFDVENTSNASLTLANNILLIICLCILGIEAIYPLHFVIEDMATDGLLFRTFSKKWKPFCFPVASCIVQILTVIAIGVMVAFQSLLPLLVMSVVFPLVVNTLVPFLVLIQRYRDNTSWQYEPMFQTTARNIRDRSRRKSEESQYTNGVGYDHIENAEMSTTCIVEDSSEDSSDTDIDSVVKQYKDQARIANMSVMEEHDPANQLPEPTPSSSFRAKFGIAAMFLAAFIDSIALHFADMDEHFVFVLVALICMLMSTIIQGMLLCLPQNGRPSGITGICCPRVPRMPWIPGMASLVNTCLLVHSLWMVWKVYLGWFLLGLLIYFAYGIRSSTAANSFYNLHPAHIKLHPLPSYGNNCVTQVVPSQRKRTRPKSINPRRKLFLA</sequence>
<dbReference type="OrthoDB" id="6428473at2759"/>
<dbReference type="Gene3D" id="1.20.1740.10">
    <property type="entry name" value="Amino acid/polyamine transporter I"/>
    <property type="match status" value="1"/>
</dbReference>
<feature type="transmembrane region" description="Helical" evidence="1">
    <location>
        <begin position="541"/>
        <end position="564"/>
    </location>
</feature>
<dbReference type="PANTHER" id="PTHR43243:SF20">
    <property type="entry name" value="CATIONIC AMINO ACID TRANSPORTER 3"/>
    <property type="match status" value="1"/>
</dbReference>
<dbReference type="InterPro" id="IPR029485">
    <property type="entry name" value="CAT_C"/>
</dbReference>
<feature type="transmembrane region" description="Helical" evidence="1">
    <location>
        <begin position="610"/>
        <end position="626"/>
    </location>
</feature>
<feature type="transmembrane region" description="Helical" evidence="1">
    <location>
        <begin position="83"/>
        <end position="105"/>
    </location>
</feature>
<keyword evidence="1" id="KW-0812">Transmembrane</keyword>
<evidence type="ECO:0000313" key="3">
    <source>
        <dbReference type="EMBL" id="GFU02336.1"/>
    </source>
</evidence>
<feature type="transmembrane region" description="Helical" evidence="1">
    <location>
        <begin position="313"/>
        <end position="338"/>
    </location>
</feature>
<dbReference type="Pfam" id="PF13906">
    <property type="entry name" value="AA_permease_C"/>
    <property type="match status" value="1"/>
</dbReference>
<protein>
    <recommendedName>
        <fullName evidence="2">Cationic amino acid transporter C-terminal domain-containing protein</fullName>
    </recommendedName>
</protein>
<feature type="transmembrane region" description="Helical" evidence="1">
    <location>
        <begin position="358"/>
        <end position="381"/>
    </location>
</feature>
<proteinExistence type="predicted"/>
<dbReference type="PANTHER" id="PTHR43243">
    <property type="entry name" value="INNER MEMBRANE TRANSPORTER YGJI-RELATED"/>
    <property type="match status" value="1"/>
</dbReference>
<name>A0A8X6Q2J1_NEPPI</name>
<dbReference type="GO" id="GO:0015171">
    <property type="term" value="F:amino acid transmembrane transporter activity"/>
    <property type="evidence" value="ECO:0007669"/>
    <property type="project" value="TreeGrafter"/>
</dbReference>
<reference evidence="3" key="1">
    <citation type="submission" date="2020-08" db="EMBL/GenBank/DDBJ databases">
        <title>Multicomponent nature underlies the extraordinary mechanical properties of spider dragline silk.</title>
        <authorList>
            <person name="Kono N."/>
            <person name="Nakamura H."/>
            <person name="Mori M."/>
            <person name="Yoshida Y."/>
            <person name="Ohtoshi R."/>
            <person name="Malay A.D."/>
            <person name="Moran D.A.P."/>
            <person name="Tomita M."/>
            <person name="Numata K."/>
            <person name="Arakawa K."/>
        </authorList>
    </citation>
    <scope>NUCLEOTIDE SEQUENCE</scope>
</reference>
<dbReference type="Proteomes" id="UP000887013">
    <property type="component" value="Unassembled WGS sequence"/>
</dbReference>
<organism evidence="3 4">
    <name type="scientific">Nephila pilipes</name>
    <name type="common">Giant wood spider</name>
    <name type="synonym">Nephila maculata</name>
    <dbReference type="NCBI Taxonomy" id="299642"/>
    <lineage>
        <taxon>Eukaryota</taxon>
        <taxon>Metazoa</taxon>
        <taxon>Ecdysozoa</taxon>
        <taxon>Arthropoda</taxon>
        <taxon>Chelicerata</taxon>
        <taxon>Arachnida</taxon>
        <taxon>Araneae</taxon>
        <taxon>Araneomorphae</taxon>
        <taxon>Entelegynae</taxon>
        <taxon>Araneoidea</taxon>
        <taxon>Nephilidae</taxon>
        <taxon>Nephila</taxon>
    </lineage>
</organism>
<feature type="transmembrane region" description="Helical" evidence="1">
    <location>
        <begin position="387"/>
        <end position="408"/>
    </location>
</feature>
<feature type="transmembrane region" description="Helical" evidence="1">
    <location>
        <begin position="53"/>
        <end position="71"/>
    </location>
</feature>
<dbReference type="AlphaFoldDB" id="A0A8X6Q2J1"/>
<comment type="caution">
    <text evidence="3">The sequence shown here is derived from an EMBL/GenBank/DDBJ whole genome shotgun (WGS) entry which is preliminary data.</text>
</comment>
<keyword evidence="4" id="KW-1185">Reference proteome</keyword>
<feature type="transmembrane region" description="Helical" evidence="1">
    <location>
        <begin position="171"/>
        <end position="191"/>
    </location>
</feature>
<dbReference type="EMBL" id="BMAW01123226">
    <property type="protein sequence ID" value="GFU02336.1"/>
    <property type="molecule type" value="Genomic_DNA"/>
</dbReference>
<feature type="transmembrane region" description="Helical" evidence="1">
    <location>
        <begin position="198"/>
        <end position="218"/>
    </location>
</feature>
<feature type="domain" description="Cationic amino acid transporter C-terminal" evidence="2">
    <location>
        <begin position="580"/>
        <end position="629"/>
    </location>
</feature>
<feature type="transmembrane region" description="Helical" evidence="1">
    <location>
        <begin position="273"/>
        <end position="293"/>
    </location>
</feature>
<accession>A0A8X6Q2J1</accession>
<feature type="transmembrane region" description="Helical" evidence="1">
    <location>
        <begin position="126"/>
        <end position="151"/>
    </location>
</feature>
<dbReference type="GO" id="GO:0005886">
    <property type="term" value="C:plasma membrane"/>
    <property type="evidence" value="ECO:0007669"/>
    <property type="project" value="TreeGrafter"/>
</dbReference>